<keyword evidence="5" id="KW-1185">Reference proteome</keyword>
<dbReference type="InterPro" id="IPR008936">
    <property type="entry name" value="Rho_GTPase_activation_prot"/>
</dbReference>
<protein>
    <recommendedName>
        <fullName evidence="3">Rho-GAP domain-containing protein</fullName>
    </recommendedName>
</protein>
<evidence type="ECO:0000256" key="1">
    <source>
        <dbReference type="SAM" id="Coils"/>
    </source>
</evidence>
<feature type="compositionally biased region" description="Basic residues" evidence="2">
    <location>
        <begin position="234"/>
        <end position="257"/>
    </location>
</feature>
<dbReference type="GO" id="GO:0051256">
    <property type="term" value="P:mitotic spindle midzone assembly"/>
    <property type="evidence" value="ECO:0007669"/>
    <property type="project" value="TreeGrafter"/>
</dbReference>
<dbReference type="GO" id="GO:0007266">
    <property type="term" value="P:Rho protein signal transduction"/>
    <property type="evidence" value="ECO:0007669"/>
    <property type="project" value="TreeGrafter"/>
</dbReference>
<dbReference type="Gene3D" id="3.30.60.20">
    <property type="match status" value="1"/>
</dbReference>
<dbReference type="GO" id="GO:0005634">
    <property type="term" value="C:nucleus"/>
    <property type="evidence" value="ECO:0007669"/>
    <property type="project" value="TreeGrafter"/>
</dbReference>
<dbReference type="GO" id="GO:0005096">
    <property type="term" value="F:GTPase activator activity"/>
    <property type="evidence" value="ECO:0007669"/>
    <property type="project" value="TreeGrafter"/>
</dbReference>
<dbReference type="GO" id="GO:0051233">
    <property type="term" value="C:spindle midzone"/>
    <property type="evidence" value="ECO:0007669"/>
    <property type="project" value="TreeGrafter"/>
</dbReference>
<sequence length="678" mass="76699">MKFRCSKVSSSCFGPICTFYLIVMKTDRLCSVYTTMEYRLSLVAQFDDLGRKRSVLCSGSENLETEFYKFVKHQEICRQKWMEAERRVKDLEQLKANLREQNAKLETKLMHAKSQIDIEIRKRLKLEADKNSMDNTIKLVREILLEKNNQSFLNPRDRERLAFLSTDFGGPSNYGDSPGYGLSTIEESQSSIQLDLSYDNTGDDLDASFRGNPGSNRKKRPSAPPVEEEELTPHSKKRSKAGKSPSKSRKNKKHRRSNSASLVTTTTITVQNGQKGAKAHLTHDDVKQNDSMLRKCPSAGDISIVHSDDETTPRTGQFSKDARTPGRPSSLYRTSSAWSLNRPHDFVKTAVLKPEQCSWRERKKSCSGIRCRKDHVAISSQITECKATAHQECRDLVPIPCVPYNITPGLNKHDILTISDYAPLQRPYIPALVIHCIKEIEARGFGNAGLYRECGNEREVKQLKADFLKHRGLPNLSTISDINVICGCLKDFLRGLKEPLITPKHRDEFIKAANNEDEDEALSGIIQAISHLPNANRDTLAFIILHLQKISESDECRMTISSLAIVFGPTVVGYSEAEPDHMLMLKETKDQAKVMERLITISHDYWERLINPDDNCRTPADYYSTQTPDALRSLLGPVGTPDTSTVDKNRNTWNTPRFGSVSMAQRRNITHFFTSPIQ</sequence>
<dbReference type="InterPro" id="IPR000198">
    <property type="entry name" value="RhoGAP_dom"/>
</dbReference>
<dbReference type="SMART" id="SM00324">
    <property type="entry name" value="RhoGAP"/>
    <property type="match status" value="1"/>
</dbReference>
<dbReference type="GO" id="GO:0097149">
    <property type="term" value="C:centralspindlin complex"/>
    <property type="evidence" value="ECO:0007669"/>
    <property type="project" value="TreeGrafter"/>
</dbReference>
<evidence type="ECO:0000259" key="3">
    <source>
        <dbReference type="PROSITE" id="PS50238"/>
    </source>
</evidence>
<gene>
    <name evidence="4" type="ORF">LSH36_357g00003</name>
</gene>
<organism evidence="4 5">
    <name type="scientific">Paralvinella palmiformis</name>
    <dbReference type="NCBI Taxonomy" id="53620"/>
    <lineage>
        <taxon>Eukaryota</taxon>
        <taxon>Metazoa</taxon>
        <taxon>Spiralia</taxon>
        <taxon>Lophotrochozoa</taxon>
        <taxon>Annelida</taxon>
        <taxon>Polychaeta</taxon>
        <taxon>Sedentaria</taxon>
        <taxon>Canalipalpata</taxon>
        <taxon>Terebellida</taxon>
        <taxon>Terebelliformia</taxon>
        <taxon>Alvinellidae</taxon>
        <taxon>Paralvinella</taxon>
    </lineage>
</organism>
<feature type="region of interest" description="Disordered" evidence="2">
    <location>
        <begin position="301"/>
        <end position="334"/>
    </location>
</feature>
<dbReference type="Proteomes" id="UP001208570">
    <property type="component" value="Unassembled WGS sequence"/>
</dbReference>
<feature type="region of interest" description="Disordered" evidence="2">
    <location>
        <begin position="196"/>
        <end position="288"/>
    </location>
</feature>
<dbReference type="GO" id="GO:0000281">
    <property type="term" value="P:mitotic cytokinesis"/>
    <property type="evidence" value="ECO:0007669"/>
    <property type="project" value="TreeGrafter"/>
</dbReference>
<proteinExistence type="predicted"/>
<dbReference type="Gene3D" id="1.10.555.10">
    <property type="entry name" value="Rho GTPase activation protein"/>
    <property type="match status" value="1"/>
</dbReference>
<evidence type="ECO:0000313" key="4">
    <source>
        <dbReference type="EMBL" id="KAK2151601.1"/>
    </source>
</evidence>
<evidence type="ECO:0000313" key="5">
    <source>
        <dbReference type="Proteomes" id="UP001208570"/>
    </source>
</evidence>
<name>A0AAD9N1I1_9ANNE</name>
<keyword evidence="1" id="KW-0175">Coiled coil</keyword>
<dbReference type="AlphaFoldDB" id="A0AAD9N1I1"/>
<dbReference type="PANTHER" id="PTHR46199:SF3">
    <property type="entry name" value="RAC GTPASE-ACTIVATING PROTEIN 1"/>
    <property type="match status" value="1"/>
</dbReference>
<dbReference type="GO" id="GO:0030496">
    <property type="term" value="C:midbody"/>
    <property type="evidence" value="ECO:0007669"/>
    <property type="project" value="TreeGrafter"/>
</dbReference>
<dbReference type="PROSITE" id="PS50238">
    <property type="entry name" value="RHOGAP"/>
    <property type="match status" value="1"/>
</dbReference>
<dbReference type="Pfam" id="PF00620">
    <property type="entry name" value="RhoGAP"/>
    <property type="match status" value="1"/>
</dbReference>
<dbReference type="CDD" id="cd04382">
    <property type="entry name" value="RhoGAP_MgcRacGAP"/>
    <property type="match status" value="1"/>
</dbReference>
<dbReference type="PANTHER" id="PTHR46199">
    <property type="entry name" value="RAC GTPASE-ACTIVATING PROTEIN 1"/>
    <property type="match status" value="1"/>
</dbReference>
<reference evidence="4" key="1">
    <citation type="journal article" date="2023" name="Mol. Biol. Evol.">
        <title>Third-Generation Sequencing Reveals the Adaptive Role of the Epigenome in Three Deep-Sea Polychaetes.</title>
        <authorList>
            <person name="Perez M."/>
            <person name="Aroh O."/>
            <person name="Sun Y."/>
            <person name="Lan Y."/>
            <person name="Juniper S.K."/>
            <person name="Young C.R."/>
            <person name="Angers B."/>
            <person name="Qian P.Y."/>
        </authorList>
    </citation>
    <scope>NUCLEOTIDE SEQUENCE</scope>
    <source>
        <strain evidence="4">P08H-3</strain>
    </source>
</reference>
<feature type="coiled-coil region" evidence="1">
    <location>
        <begin position="81"/>
        <end position="115"/>
    </location>
</feature>
<dbReference type="EMBL" id="JAODUP010000357">
    <property type="protein sequence ID" value="KAK2151601.1"/>
    <property type="molecule type" value="Genomic_DNA"/>
</dbReference>
<dbReference type="GO" id="GO:0032154">
    <property type="term" value="C:cleavage furrow"/>
    <property type="evidence" value="ECO:0007669"/>
    <property type="project" value="TreeGrafter"/>
</dbReference>
<feature type="domain" description="Rho-GAP" evidence="3">
    <location>
        <begin position="416"/>
        <end position="606"/>
    </location>
</feature>
<accession>A0AAD9N1I1</accession>
<evidence type="ECO:0000256" key="2">
    <source>
        <dbReference type="SAM" id="MobiDB-lite"/>
    </source>
</evidence>
<dbReference type="SUPFAM" id="SSF48350">
    <property type="entry name" value="GTPase activation domain, GAP"/>
    <property type="match status" value="1"/>
</dbReference>
<comment type="caution">
    <text evidence="4">The sequence shown here is derived from an EMBL/GenBank/DDBJ whole genome shotgun (WGS) entry which is preliminary data.</text>
</comment>
<feature type="compositionally biased region" description="Polar residues" evidence="2">
    <location>
        <begin position="260"/>
        <end position="274"/>
    </location>
</feature>